<sequence>MVRKGRRPSPTRLEIPVMSESVFADRIVQNLLDTDFYKLTMMQAVLHNYPNVEVEWEFRCRNSEDLRPYLAEIRYQIERLAELSLSPDQLGFLERISFMKPDFLRFLGLFRFNLRYVQTGIENGELFIRLRGPWLHVILFEVPMLAIVSEVRNRYRYQTVILEQAREQLYRKFDWLTANASSEELSELQVADFGTRRRFSYRVQEEVVSVLKHDFPGRFVGTSNVHLAREFDMKPLGTMAHEWIMAHQQLGPRLIDSQIAALDCWVREYRGLLGIALTDCITTDAFLGDFDLYFAKLFDGLRHDSGDPIQWAEKAIAHYHKLGIEPMSKTLVFSDSLTLPKALEIFRALRGRINVSFGIGTNLTCDIPGVEPMSIVLKMTACNGQPVAKISDEAGKTQCTDPNFVAYLRHVFKVPALSSKE</sequence>
<dbReference type="EMBL" id="RBRL01000113">
    <property type="protein sequence ID" value="RMQ90602.1"/>
    <property type="molecule type" value="Genomic_DNA"/>
</dbReference>
<protein>
    <recommendedName>
        <fullName evidence="3 7">Nicotinate phosphoribosyltransferase</fullName>
        <shortName evidence="7">NAPRTase</shortName>
        <ecNumber evidence="3 7">6.3.4.21</ecNumber>
    </recommendedName>
</protein>
<comment type="function">
    <text evidence="7 8">Catalyzes the synthesis of beta-nicotinate D-ribonucleotide from nicotinate and 5-phospho-D-ribose 1-phosphate at the expense of ATP.</text>
</comment>
<evidence type="ECO:0000256" key="1">
    <source>
        <dbReference type="ARBA" id="ARBA00004952"/>
    </source>
</evidence>
<feature type="domain" description="Nicotinate phosphoribosyltransferase N-terminal" evidence="10">
    <location>
        <begin position="32"/>
        <end position="149"/>
    </location>
</feature>
<dbReference type="SUPFAM" id="SSF51690">
    <property type="entry name" value="Nicotinate/Quinolinate PRTase C-terminal domain-like"/>
    <property type="match status" value="1"/>
</dbReference>
<comment type="caution">
    <text evidence="11">The sequence shown here is derived from an EMBL/GenBank/DDBJ whole genome shotgun (WGS) entry which is preliminary data.</text>
</comment>
<evidence type="ECO:0000256" key="8">
    <source>
        <dbReference type="RuleBase" id="RU003838"/>
    </source>
</evidence>
<evidence type="ECO:0000256" key="5">
    <source>
        <dbReference type="ARBA" id="ARBA00022598"/>
    </source>
</evidence>
<dbReference type="InterPro" id="IPR040727">
    <property type="entry name" value="NAPRTase_N"/>
</dbReference>
<evidence type="ECO:0000313" key="12">
    <source>
        <dbReference type="Proteomes" id="UP000277179"/>
    </source>
</evidence>
<dbReference type="GO" id="GO:0004516">
    <property type="term" value="F:nicotinate phosphoribosyltransferase activity"/>
    <property type="evidence" value="ECO:0007669"/>
    <property type="project" value="UniProtKB-UniRule"/>
</dbReference>
<dbReference type="CDD" id="cd01401">
    <property type="entry name" value="PncB_like"/>
    <property type="match status" value="1"/>
</dbReference>
<comment type="similarity">
    <text evidence="2 7 8">Belongs to the NAPRTase family.</text>
</comment>
<dbReference type="SUPFAM" id="SSF54675">
    <property type="entry name" value="Nicotinate/Quinolinate PRTase N-terminal domain-like"/>
    <property type="match status" value="1"/>
</dbReference>
<dbReference type="GO" id="GO:0034355">
    <property type="term" value="P:NAD+ biosynthetic process via the salvage pathway"/>
    <property type="evidence" value="ECO:0007669"/>
    <property type="project" value="TreeGrafter"/>
</dbReference>
<dbReference type="InterPro" id="IPR006406">
    <property type="entry name" value="Nic_PRibTrfase"/>
</dbReference>
<evidence type="ECO:0000256" key="3">
    <source>
        <dbReference type="ARBA" id="ARBA00013236"/>
    </source>
</evidence>
<evidence type="ECO:0000256" key="7">
    <source>
        <dbReference type="HAMAP-Rule" id="MF_00570"/>
    </source>
</evidence>
<dbReference type="InterPro" id="IPR036068">
    <property type="entry name" value="Nicotinate_pribotase-like_C"/>
</dbReference>
<dbReference type="PANTHER" id="PTHR11098:SF1">
    <property type="entry name" value="NICOTINATE PHOSPHORIBOSYLTRANSFERASE"/>
    <property type="match status" value="1"/>
</dbReference>
<name>A0A3M4QJS2_9PSED</name>
<evidence type="ECO:0000256" key="2">
    <source>
        <dbReference type="ARBA" id="ARBA00010897"/>
    </source>
</evidence>
<dbReference type="AlphaFoldDB" id="A0A3M4QJS2"/>
<comment type="pathway">
    <text evidence="1 7 8">Cofactor biosynthesis; NAD(+) biosynthesis; nicotinate D-ribonucleotide from nicotinate: step 1/1.</text>
</comment>
<dbReference type="UniPathway" id="UPA00253">
    <property type="reaction ID" value="UER00457"/>
</dbReference>
<proteinExistence type="inferred from homology"/>
<evidence type="ECO:0000256" key="6">
    <source>
        <dbReference type="ARBA" id="ARBA00022642"/>
    </source>
</evidence>
<dbReference type="GO" id="GO:0005829">
    <property type="term" value="C:cytosol"/>
    <property type="evidence" value="ECO:0007669"/>
    <property type="project" value="TreeGrafter"/>
</dbReference>
<dbReference type="InterPro" id="IPR007229">
    <property type="entry name" value="Nic_PRibTrfase-Fam"/>
</dbReference>
<dbReference type="Gene3D" id="3.20.140.10">
    <property type="entry name" value="nicotinate phosphoribosyltransferase"/>
    <property type="match status" value="1"/>
</dbReference>
<keyword evidence="5 7" id="KW-0436">Ligase</keyword>
<accession>A0A3M4QJS2</accession>
<dbReference type="Pfam" id="PF17767">
    <property type="entry name" value="NAPRTase_N"/>
    <property type="match status" value="1"/>
</dbReference>
<gene>
    <name evidence="7" type="primary">pncB</name>
    <name evidence="11" type="ORF">ALP97_100106</name>
</gene>
<evidence type="ECO:0000313" key="11">
    <source>
        <dbReference type="EMBL" id="RMQ90602.1"/>
    </source>
</evidence>
<keyword evidence="6 7" id="KW-0662">Pyridine nucleotide biosynthesis</keyword>
<comment type="catalytic activity">
    <reaction evidence="7 8">
        <text>5-phospho-alpha-D-ribose 1-diphosphate + nicotinate + ATP + H2O = nicotinate beta-D-ribonucleotide + ADP + phosphate + diphosphate</text>
        <dbReference type="Rhea" id="RHEA:36163"/>
        <dbReference type="ChEBI" id="CHEBI:15377"/>
        <dbReference type="ChEBI" id="CHEBI:30616"/>
        <dbReference type="ChEBI" id="CHEBI:32544"/>
        <dbReference type="ChEBI" id="CHEBI:33019"/>
        <dbReference type="ChEBI" id="CHEBI:43474"/>
        <dbReference type="ChEBI" id="CHEBI:57502"/>
        <dbReference type="ChEBI" id="CHEBI:58017"/>
        <dbReference type="ChEBI" id="CHEBI:456216"/>
        <dbReference type="EC" id="6.3.4.21"/>
    </reaction>
</comment>
<dbReference type="PIRSF" id="PIRSF000484">
    <property type="entry name" value="NAPRT"/>
    <property type="match status" value="1"/>
</dbReference>
<keyword evidence="4 7" id="KW-0597">Phosphoprotein</keyword>
<evidence type="ECO:0000256" key="4">
    <source>
        <dbReference type="ARBA" id="ARBA00022553"/>
    </source>
</evidence>
<reference evidence="11 12" key="1">
    <citation type="submission" date="2018-08" db="EMBL/GenBank/DDBJ databases">
        <title>Recombination of ecologically and evolutionarily significant loci maintains genetic cohesion in the Pseudomonas syringae species complex.</title>
        <authorList>
            <person name="Dillon M."/>
            <person name="Thakur S."/>
            <person name="Almeida R.N.D."/>
            <person name="Weir B.S."/>
            <person name="Guttman D.S."/>
        </authorList>
    </citation>
    <scope>NUCLEOTIDE SEQUENCE [LARGE SCALE GENOMIC DNA]</scope>
    <source>
        <strain evidence="11 12">ICMP 11288</strain>
    </source>
</reference>
<dbReference type="NCBIfam" id="NF003704">
    <property type="entry name" value="PRK05321.1"/>
    <property type="match status" value="1"/>
</dbReference>
<evidence type="ECO:0000259" key="9">
    <source>
        <dbReference type="Pfam" id="PF04095"/>
    </source>
</evidence>
<dbReference type="Pfam" id="PF04095">
    <property type="entry name" value="NAPRTase"/>
    <property type="match status" value="1"/>
</dbReference>
<dbReference type="Proteomes" id="UP000277179">
    <property type="component" value="Unassembled WGS sequence"/>
</dbReference>
<dbReference type="HAMAP" id="MF_00570">
    <property type="entry name" value="NAPRTase"/>
    <property type="match status" value="1"/>
</dbReference>
<evidence type="ECO:0000259" key="10">
    <source>
        <dbReference type="Pfam" id="PF17767"/>
    </source>
</evidence>
<dbReference type="PANTHER" id="PTHR11098">
    <property type="entry name" value="NICOTINATE PHOSPHORIBOSYLTRANSFERASE"/>
    <property type="match status" value="1"/>
</dbReference>
<feature type="domain" description="Nicotinate/nicotinamide phosphoribosyltransferase" evidence="9">
    <location>
        <begin position="189"/>
        <end position="415"/>
    </location>
</feature>
<feature type="modified residue" description="Phosphohistidine; by autocatalysis" evidence="7">
    <location>
        <position position="241"/>
    </location>
</feature>
<comment type="PTM">
    <text evidence="7 8">Transiently phosphorylated on a His residue during the reaction cycle. Phosphorylation strongly increases the affinity for substrates and increases the rate of nicotinate D-ribonucleotide production. Dephosphorylation regenerates the low-affinity form of the enzyme, leading to product release.</text>
</comment>
<dbReference type="NCBIfam" id="TIGR01514">
    <property type="entry name" value="NAPRTase"/>
    <property type="match status" value="1"/>
</dbReference>
<dbReference type="EC" id="6.3.4.21" evidence="3 7"/>
<dbReference type="InterPro" id="IPR041525">
    <property type="entry name" value="N/Namide_PRibTrfase"/>
</dbReference>
<organism evidence="11 12">
    <name type="scientific">Pseudomonas salomonii</name>
    <dbReference type="NCBI Taxonomy" id="191391"/>
    <lineage>
        <taxon>Bacteria</taxon>
        <taxon>Pseudomonadati</taxon>
        <taxon>Pseudomonadota</taxon>
        <taxon>Gammaproteobacteria</taxon>
        <taxon>Pseudomonadales</taxon>
        <taxon>Pseudomonadaceae</taxon>
        <taxon>Pseudomonas</taxon>
    </lineage>
</organism>